<name>A0A100HNI6_9DEIO</name>
<protein>
    <submittedName>
        <fullName evidence="1">Uncharacterized protein</fullName>
    </submittedName>
</protein>
<organism evidence="1 2">
    <name type="scientific">Deinococcus grandis</name>
    <dbReference type="NCBI Taxonomy" id="57498"/>
    <lineage>
        <taxon>Bacteria</taxon>
        <taxon>Thermotogati</taxon>
        <taxon>Deinococcota</taxon>
        <taxon>Deinococci</taxon>
        <taxon>Deinococcales</taxon>
        <taxon>Deinococcaceae</taxon>
        <taxon>Deinococcus</taxon>
    </lineage>
</organism>
<evidence type="ECO:0000313" key="1">
    <source>
        <dbReference type="EMBL" id="GAQ23988.1"/>
    </source>
</evidence>
<dbReference type="Proteomes" id="UP000056209">
    <property type="component" value="Unassembled WGS sequence"/>
</dbReference>
<gene>
    <name evidence="1" type="ORF">DEIGR_400121</name>
</gene>
<dbReference type="RefSeq" id="WP_058980211.1">
    <property type="nucleotide sequence ID" value="NZ_BCMS01000006.1"/>
</dbReference>
<reference evidence="2" key="1">
    <citation type="submission" date="2015-11" db="EMBL/GenBank/DDBJ databases">
        <title>Draft Genome Sequence of the Radioresistant Bacterium Deinococcus grandis, Isolated from Freshwater Fish in Japan.</title>
        <authorList>
            <person name="Satoh K."/>
            <person name="Onodera T."/>
            <person name="Omoso K."/>
            <person name="Takeda-Yano K."/>
            <person name="Katayama T."/>
            <person name="Oono Y."/>
            <person name="Narumi I."/>
        </authorList>
    </citation>
    <scope>NUCLEOTIDE SEQUENCE [LARGE SCALE GENOMIC DNA]</scope>
    <source>
        <strain evidence="2">ATCC 43672</strain>
    </source>
</reference>
<dbReference type="OrthoDB" id="73793at2"/>
<comment type="caution">
    <text evidence="1">The sequence shown here is derived from an EMBL/GenBank/DDBJ whole genome shotgun (WGS) entry which is preliminary data.</text>
</comment>
<evidence type="ECO:0000313" key="2">
    <source>
        <dbReference type="Proteomes" id="UP000056209"/>
    </source>
</evidence>
<keyword evidence="2" id="KW-1185">Reference proteome</keyword>
<sequence>MTHNDAPWLSAWLPDGPWLGPFPTRDQAVNAALGAPPVVADHPRVYLARAQYPDLAGLMGDVDAWLAEARAAAGEQFGLPARTYLAEVPAPALDDLQARVDEVMNAWAVEHGLHPTFYRPVDVTEHRITDLQGLTA</sequence>
<proteinExistence type="predicted"/>
<dbReference type="EMBL" id="BCMS01000006">
    <property type="protein sequence ID" value="GAQ23988.1"/>
    <property type="molecule type" value="Genomic_DNA"/>
</dbReference>
<accession>A0A100HNI6</accession>
<dbReference type="AlphaFoldDB" id="A0A100HNI6"/>